<evidence type="ECO:0000313" key="11">
    <source>
        <dbReference type="EMBL" id="NML75027.1"/>
    </source>
</evidence>
<evidence type="ECO:0000256" key="9">
    <source>
        <dbReference type="RuleBase" id="RU364072"/>
    </source>
</evidence>
<keyword evidence="4 9" id="KW-0444">Lipid biosynthesis</keyword>
<evidence type="ECO:0000256" key="5">
    <source>
        <dbReference type="ARBA" id="ARBA00022832"/>
    </source>
</evidence>
<organism evidence="11 12">
    <name type="scientific">Rhizobium terricola</name>
    <dbReference type="NCBI Taxonomy" id="2728849"/>
    <lineage>
        <taxon>Bacteria</taxon>
        <taxon>Pseudomonadati</taxon>
        <taxon>Pseudomonadota</taxon>
        <taxon>Alphaproteobacteria</taxon>
        <taxon>Hyphomicrobiales</taxon>
        <taxon>Rhizobiaceae</taxon>
        <taxon>Rhizobium/Agrobacterium group</taxon>
        <taxon>Rhizobium</taxon>
    </lineage>
</organism>
<evidence type="ECO:0000256" key="2">
    <source>
        <dbReference type="ARBA" id="ARBA00005194"/>
    </source>
</evidence>
<dbReference type="InterPro" id="IPR000089">
    <property type="entry name" value="Biotin_lipoyl"/>
</dbReference>
<keyword evidence="6 9" id="KW-0443">Lipid metabolism</keyword>
<dbReference type="InterPro" id="IPR001882">
    <property type="entry name" value="Biotin_BS"/>
</dbReference>
<comment type="pathway">
    <text evidence="2 9">Lipid metabolism; fatty acid biosynthesis.</text>
</comment>
<evidence type="ECO:0000259" key="10">
    <source>
        <dbReference type="PROSITE" id="PS50968"/>
    </source>
</evidence>
<comment type="caution">
    <text evidence="11">The sequence shown here is derived from an EMBL/GenBank/DDBJ whole genome shotgun (WGS) entry which is preliminary data.</text>
</comment>
<dbReference type="SUPFAM" id="SSF51230">
    <property type="entry name" value="Single hybrid motif"/>
    <property type="match status" value="1"/>
</dbReference>
<dbReference type="PROSITE" id="PS50968">
    <property type="entry name" value="BIOTINYL_LIPOYL"/>
    <property type="match status" value="1"/>
</dbReference>
<evidence type="ECO:0000313" key="12">
    <source>
        <dbReference type="Proteomes" id="UP000541470"/>
    </source>
</evidence>
<dbReference type="Proteomes" id="UP000541470">
    <property type="component" value="Unassembled WGS sequence"/>
</dbReference>
<keyword evidence="12" id="KW-1185">Reference proteome</keyword>
<dbReference type="PANTHER" id="PTHR45266:SF3">
    <property type="entry name" value="OXALOACETATE DECARBOXYLASE ALPHA CHAIN"/>
    <property type="match status" value="1"/>
</dbReference>
<dbReference type="InterPro" id="IPR001249">
    <property type="entry name" value="AcCoA_biotinCC"/>
</dbReference>
<dbReference type="GO" id="GO:0009317">
    <property type="term" value="C:acetyl-CoA carboxylase complex"/>
    <property type="evidence" value="ECO:0007669"/>
    <property type="project" value="InterPro"/>
</dbReference>
<dbReference type="PROSITE" id="PS00188">
    <property type="entry name" value="BIOTIN"/>
    <property type="match status" value="1"/>
</dbReference>
<keyword evidence="7 9" id="KW-0275">Fatty acid biosynthesis</keyword>
<dbReference type="EMBL" id="JABBGK010000002">
    <property type="protein sequence ID" value="NML75027.1"/>
    <property type="molecule type" value="Genomic_DNA"/>
</dbReference>
<evidence type="ECO:0000256" key="4">
    <source>
        <dbReference type="ARBA" id="ARBA00022516"/>
    </source>
</evidence>
<dbReference type="AlphaFoldDB" id="A0A7Y0FW25"/>
<sequence length="154" mass="16296">MDLTVIERLMEMLQNSSLNEMEVSENGMRIRLSKTAPRSNGVSAAAPSMRQSSPEAMAAAEIAALMALPDVAETDEVVIVAGLSGTFYRAPAPGAEPYAKEGDVVEEGQTIALVEAMKMLNPVEAPRSGRITRILIEDGEPVTPGTALALLGRD</sequence>
<reference evidence="11 12" key="1">
    <citation type="submission" date="2020-04" db="EMBL/GenBank/DDBJ databases">
        <title>Rhizobium sp. S-51 isolated from soil.</title>
        <authorList>
            <person name="Dahal R.H."/>
        </authorList>
    </citation>
    <scope>NUCLEOTIDE SEQUENCE [LARGE SCALE GENOMIC DNA]</scope>
    <source>
        <strain evidence="11 12">S-51</strain>
    </source>
</reference>
<keyword evidence="5 9" id="KW-0276">Fatty acid metabolism</keyword>
<feature type="domain" description="Lipoyl-binding" evidence="10">
    <location>
        <begin position="78"/>
        <end position="152"/>
    </location>
</feature>
<evidence type="ECO:0000256" key="6">
    <source>
        <dbReference type="ARBA" id="ARBA00023098"/>
    </source>
</evidence>
<dbReference type="GO" id="GO:0003989">
    <property type="term" value="F:acetyl-CoA carboxylase activity"/>
    <property type="evidence" value="ECO:0007669"/>
    <property type="project" value="InterPro"/>
</dbReference>
<dbReference type="NCBIfam" id="TIGR00531">
    <property type="entry name" value="BCCP"/>
    <property type="match status" value="1"/>
</dbReference>
<dbReference type="Gene3D" id="2.40.50.100">
    <property type="match status" value="1"/>
</dbReference>
<dbReference type="RefSeq" id="WP_169591248.1">
    <property type="nucleotide sequence ID" value="NZ_JABBGK010000002.1"/>
</dbReference>
<name>A0A7Y0FW25_9HYPH</name>
<dbReference type="Pfam" id="PF00364">
    <property type="entry name" value="Biotin_lipoyl"/>
    <property type="match status" value="1"/>
</dbReference>
<gene>
    <name evidence="11" type="primary">accB</name>
    <name evidence="11" type="ORF">HHL25_12920</name>
</gene>
<dbReference type="GO" id="GO:0006633">
    <property type="term" value="P:fatty acid biosynthetic process"/>
    <property type="evidence" value="ECO:0007669"/>
    <property type="project" value="UniProtKB-UniPathway"/>
</dbReference>
<dbReference type="InterPro" id="IPR050709">
    <property type="entry name" value="Biotin_Carboxyl_Carrier/Decarb"/>
</dbReference>
<proteinExistence type="predicted"/>
<dbReference type="UniPathway" id="UPA00094"/>
<dbReference type="CDD" id="cd06850">
    <property type="entry name" value="biotinyl_domain"/>
    <property type="match status" value="1"/>
</dbReference>
<protein>
    <recommendedName>
        <fullName evidence="3 9">Biotin carboxyl carrier protein of acetyl-CoA carboxylase</fullName>
    </recommendedName>
</protein>
<dbReference type="PRINTS" id="PR01071">
    <property type="entry name" value="ACOABIOTINCC"/>
</dbReference>
<keyword evidence="8 9" id="KW-0092">Biotin</keyword>
<evidence type="ECO:0000256" key="3">
    <source>
        <dbReference type="ARBA" id="ARBA00017562"/>
    </source>
</evidence>
<accession>A0A7Y0FW25</accession>
<dbReference type="PANTHER" id="PTHR45266">
    <property type="entry name" value="OXALOACETATE DECARBOXYLASE ALPHA CHAIN"/>
    <property type="match status" value="1"/>
</dbReference>
<evidence type="ECO:0000256" key="1">
    <source>
        <dbReference type="ARBA" id="ARBA00003761"/>
    </source>
</evidence>
<evidence type="ECO:0000256" key="8">
    <source>
        <dbReference type="ARBA" id="ARBA00023267"/>
    </source>
</evidence>
<comment type="function">
    <text evidence="1 9">This protein is a component of the acetyl coenzyme A carboxylase complex; first, biotin carboxylase catalyzes the carboxylation of the carrier protein and then the transcarboxylase transfers the carboxyl group to form malonyl-CoA.</text>
</comment>
<evidence type="ECO:0000256" key="7">
    <source>
        <dbReference type="ARBA" id="ARBA00023160"/>
    </source>
</evidence>
<dbReference type="InterPro" id="IPR011053">
    <property type="entry name" value="Single_hybrid_motif"/>
</dbReference>